<dbReference type="InterPro" id="IPR008949">
    <property type="entry name" value="Isoprenoid_synthase_dom_sf"/>
</dbReference>
<dbReference type="PANTHER" id="PTHR35201:SF4">
    <property type="entry name" value="BETA-PINACENE SYNTHASE-RELATED"/>
    <property type="match status" value="1"/>
</dbReference>
<keyword evidence="2" id="KW-0479">Metal-binding</keyword>
<dbReference type="Gene3D" id="1.10.600.10">
    <property type="entry name" value="Farnesyl Diphosphate Synthase"/>
    <property type="match status" value="1"/>
</dbReference>
<dbReference type="RefSeq" id="WP_344537668.1">
    <property type="nucleotide sequence ID" value="NZ_BAAATD010000001.1"/>
</dbReference>
<dbReference type="Proteomes" id="UP001501509">
    <property type="component" value="Unassembled WGS sequence"/>
</dbReference>
<reference evidence="3 4" key="1">
    <citation type="journal article" date="2019" name="Int. J. Syst. Evol. Microbiol.">
        <title>The Global Catalogue of Microorganisms (GCM) 10K type strain sequencing project: providing services to taxonomists for standard genome sequencing and annotation.</title>
        <authorList>
            <consortium name="The Broad Institute Genomics Platform"/>
            <consortium name="The Broad Institute Genome Sequencing Center for Infectious Disease"/>
            <person name="Wu L."/>
            <person name="Ma J."/>
        </authorList>
    </citation>
    <scope>NUCLEOTIDE SEQUENCE [LARGE SCALE GENOMIC DNA]</scope>
    <source>
        <strain evidence="3 4">JCM 6833</strain>
    </source>
</reference>
<evidence type="ECO:0000313" key="4">
    <source>
        <dbReference type="Proteomes" id="UP001501509"/>
    </source>
</evidence>
<evidence type="ECO:0000256" key="2">
    <source>
        <dbReference type="RuleBase" id="RU366034"/>
    </source>
</evidence>
<protein>
    <recommendedName>
        <fullName evidence="2">Terpene synthase</fullName>
        <ecNumber evidence="2">4.2.3.-</ecNumber>
    </recommendedName>
</protein>
<dbReference type="PANTHER" id="PTHR35201">
    <property type="entry name" value="TERPENE SYNTHASE"/>
    <property type="match status" value="1"/>
</dbReference>
<sequence length="352" mass="38784">MGPVVDTFLLLSLTDRVAALAAPSVMHPHAWPLGERVAAWARSRGLVLGDPDTSPLGRGRFERLAARIFPAGELDRVELFARWLTWTFAVDDTFDDTPVGSSATAVHSLYDDLLKAMRRGHARPGARPLEATVVELWQATTSGMSRDWRRRFLLHMEEHRTGCADEAVGRRVGGTPGPETYPSLRRRAAGPFLYDLIEPVLGVELPPRLLYTPAWTTLIEATADVLAWCNDIASYAKEAARGDVHNQITVLEAAHAFAPARAAGWIQEHIAERMVDVQSAARSMGDALDMLRIPQEERGAVAQVVRTLMDAPRAHLDWLAESGRYNQSGGADVGSLMLGQRRRRLDAFASLR</sequence>
<evidence type="ECO:0000313" key="3">
    <source>
        <dbReference type="EMBL" id="GAA2577484.1"/>
    </source>
</evidence>
<dbReference type="EMBL" id="BAAATD010000001">
    <property type="protein sequence ID" value="GAA2577484.1"/>
    <property type="molecule type" value="Genomic_DNA"/>
</dbReference>
<comment type="caution">
    <text evidence="3">The sequence shown here is derived from an EMBL/GenBank/DDBJ whole genome shotgun (WGS) entry which is preliminary data.</text>
</comment>
<keyword evidence="4" id="KW-1185">Reference proteome</keyword>
<evidence type="ECO:0000256" key="1">
    <source>
        <dbReference type="ARBA" id="ARBA00023239"/>
    </source>
</evidence>
<dbReference type="Pfam" id="PF19086">
    <property type="entry name" value="Terpene_syn_C_2"/>
    <property type="match status" value="1"/>
</dbReference>
<keyword evidence="2" id="KW-0460">Magnesium</keyword>
<comment type="similarity">
    <text evidence="2">Belongs to the terpene synthase family.</text>
</comment>
<dbReference type="EC" id="4.2.3.-" evidence="2"/>
<accession>A0ABN3PE29</accession>
<keyword evidence="1 2" id="KW-0456">Lyase</keyword>
<comment type="cofactor">
    <cofactor evidence="2">
        <name>Mg(2+)</name>
        <dbReference type="ChEBI" id="CHEBI:18420"/>
    </cofactor>
</comment>
<gene>
    <name evidence="3" type="ORF">GCM10010411_07530</name>
</gene>
<dbReference type="SFLD" id="SFLDS00005">
    <property type="entry name" value="Isoprenoid_Synthase_Type_I"/>
    <property type="match status" value="1"/>
</dbReference>
<name>A0ABN3PE29_9ACTN</name>
<organism evidence="3 4">
    <name type="scientific">Actinomadura fulvescens</name>
    <dbReference type="NCBI Taxonomy" id="46160"/>
    <lineage>
        <taxon>Bacteria</taxon>
        <taxon>Bacillati</taxon>
        <taxon>Actinomycetota</taxon>
        <taxon>Actinomycetes</taxon>
        <taxon>Streptosporangiales</taxon>
        <taxon>Thermomonosporaceae</taxon>
        <taxon>Actinomadura</taxon>
    </lineage>
</organism>
<proteinExistence type="inferred from homology"/>
<dbReference type="SUPFAM" id="SSF48576">
    <property type="entry name" value="Terpenoid synthases"/>
    <property type="match status" value="1"/>
</dbReference>
<dbReference type="SFLD" id="SFLDG01020">
    <property type="entry name" value="Terpene_Cyclase_Like_2"/>
    <property type="match status" value="1"/>
</dbReference>
<dbReference type="InterPro" id="IPR034686">
    <property type="entry name" value="Terpene_cyclase-like_2"/>
</dbReference>